<dbReference type="Pfam" id="PF01232">
    <property type="entry name" value="Mannitol_dh"/>
    <property type="match status" value="1"/>
</dbReference>
<dbReference type="SUPFAM" id="SSF51735">
    <property type="entry name" value="NAD(P)-binding Rossmann-fold domains"/>
    <property type="match status" value="1"/>
</dbReference>
<dbReference type="Gene3D" id="3.40.50.720">
    <property type="entry name" value="NAD(P)-binding Rossmann-like Domain"/>
    <property type="match status" value="1"/>
</dbReference>
<dbReference type="Proteomes" id="UP000321635">
    <property type="component" value="Unassembled WGS sequence"/>
</dbReference>
<dbReference type="GO" id="GO:0019594">
    <property type="term" value="P:mannitol metabolic process"/>
    <property type="evidence" value="ECO:0007669"/>
    <property type="project" value="InterPro"/>
</dbReference>
<dbReference type="InterPro" id="IPR023027">
    <property type="entry name" value="Mannitol_DH_CS"/>
</dbReference>
<dbReference type="OrthoDB" id="271711at2"/>
<dbReference type="InterPro" id="IPR013328">
    <property type="entry name" value="6PGD_dom2"/>
</dbReference>
<accession>A0A511X8G1</accession>
<organism evidence="5 6">
    <name type="scientific">Acetobacter nitrogenifigens DSM 23921 = NBRC 105050</name>
    <dbReference type="NCBI Taxonomy" id="1120919"/>
    <lineage>
        <taxon>Bacteria</taxon>
        <taxon>Pseudomonadati</taxon>
        <taxon>Pseudomonadota</taxon>
        <taxon>Alphaproteobacteria</taxon>
        <taxon>Acetobacterales</taxon>
        <taxon>Acetobacteraceae</taxon>
        <taxon>Acetobacter</taxon>
    </lineage>
</organism>
<evidence type="ECO:0000256" key="2">
    <source>
        <dbReference type="ARBA" id="ARBA00023027"/>
    </source>
</evidence>
<keyword evidence="2" id="KW-0520">NAD</keyword>
<dbReference type="PROSITE" id="PS00974">
    <property type="entry name" value="MANNITOL_DHGENASE"/>
    <property type="match status" value="1"/>
</dbReference>
<evidence type="ECO:0000313" key="6">
    <source>
        <dbReference type="Proteomes" id="UP000321635"/>
    </source>
</evidence>
<dbReference type="InterPro" id="IPR013131">
    <property type="entry name" value="Mannitol_DH_N"/>
</dbReference>
<dbReference type="Pfam" id="PF08125">
    <property type="entry name" value="Mannitol_dh_C"/>
    <property type="match status" value="1"/>
</dbReference>
<dbReference type="InterPro" id="IPR013118">
    <property type="entry name" value="Mannitol_DH_C"/>
</dbReference>
<dbReference type="InterPro" id="IPR000669">
    <property type="entry name" value="Mannitol_DH"/>
</dbReference>
<proteinExistence type="predicted"/>
<feature type="domain" description="Mannitol dehydrogenase C-terminal" evidence="4">
    <location>
        <begin position="289"/>
        <end position="445"/>
    </location>
</feature>
<dbReference type="EMBL" id="BJYF01000005">
    <property type="protein sequence ID" value="GEN59237.1"/>
    <property type="molecule type" value="Genomic_DNA"/>
</dbReference>
<evidence type="ECO:0000259" key="3">
    <source>
        <dbReference type="Pfam" id="PF01232"/>
    </source>
</evidence>
<keyword evidence="6" id="KW-1185">Reference proteome</keyword>
<protein>
    <submittedName>
        <fullName evidence="5">Mannitol dehydrogenase</fullName>
    </submittedName>
</protein>
<dbReference type="SUPFAM" id="SSF48179">
    <property type="entry name" value="6-phosphogluconate dehydrogenase C-terminal domain-like"/>
    <property type="match status" value="1"/>
</dbReference>
<dbReference type="PRINTS" id="PR00084">
    <property type="entry name" value="MTLDHDRGNASE"/>
</dbReference>
<reference evidence="5 6" key="1">
    <citation type="submission" date="2019-07" db="EMBL/GenBank/DDBJ databases">
        <title>Whole genome shotgun sequence of Acetobacter nitrogenifigens NBRC 105050.</title>
        <authorList>
            <person name="Hosoyama A."/>
            <person name="Uohara A."/>
            <person name="Ohji S."/>
            <person name="Ichikawa N."/>
        </authorList>
    </citation>
    <scope>NUCLEOTIDE SEQUENCE [LARGE SCALE GENOMIC DNA]</scope>
    <source>
        <strain evidence="5 6">NBRC 105050</strain>
    </source>
</reference>
<dbReference type="InterPro" id="IPR050988">
    <property type="entry name" value="Mannitol_DH/Oxidoreductase"/>
</dbReference>
<gene>
    <name evidence="5" type="primary">mtlD_1</name>
    <name evidence="5" type="ORF">ANI02nite_11210</name>
</gene>
<keyword evidence="1" id="KW-0560">Oxidoreductase</keyword>
<dbReference type="GO" id="GO:0016616">
    <property type="term" value="F:oxidoreductase activity, acting on the CH-OH group of donors, NAD or NADP as acceptor"/>
    <property type="evidence" value="ECO:0007669"/>
    <property type="project" value="TreeGrafter"/>
</dbReference>
<dbReference type="AlphaFoldDB" id="A0A511X8G1"/>
<evidence type="ECO:0000259" key="4">
    <source>
        <dbReference type="Pfam" id="PF08125"/>
    </source>
</evidence>
<dbReference type="Gene3D" id="1.10.1040.10">
    <property type="entry name" value="N-(1-d-carboxylethyl)-l-norvaline Dehydrogenase, domain 2"/>
    <property type="match status" value="1"/>
</dbReference>
<dbReference type="PANTHER" id="PTHR43362">
    <property type="entry name" value="MANNITOL DEHYDROGENASE DSF1-RELATED"/>
    <property type="match status" value="1"/>
</dbReference>
<sequence>MKTHLSNATLEKLPVTVVTPDYDRTKVSAGVAHIGVGNFHRAHQALYLDRILALPSQEAWGILGVGIRQGKRETGRAEAFHKQDGLFTLTEFSPDDPAVVRVVGSIVDYVSCNEGYDALIRRLADPAIRIVTLTITEGGYFIDADGAFMLDDPFIAEDLKRDIPQSAFGLVCEALRLRRDEGVGPFTVLSCDNLQHNGTAAQSAFCGFAEARDPSLGAWIRENVSFPSSMVDRIAPSVTDADVARLNDASGVEDLTPVYSEDFRQWVVEDAFCAGRPEFEAVGVQLRVDVAPYEQVKLRMLNAAHTVVSHIGLRIGYRTVHAAMQDLRVVSLLESFLDGDVAPLLTPPDDVDVGEYARNVLRRFRSAAVGDQLERIASDSFAKLPVFLGTTVRELIDAGRDISLEAFTLACWAENAANVDDKGAPFDLREPNASDADLATLRADDLAAPLSLTLFDGWGVAGSESFASRFVAFRKDIRERGAAKVLADMQG</sequence>
<feature type="domain" description="Mannitol dehydrogenase N-terminal" evidence="3">
    <location>
        <begin position="31"/>
        <end position="280"/>
    </location>
</feature>
<dbReference type="RefSeq" id="WP_035376412.1">
    <property type="nucleotide sequence ID" value="NZ_AUBI01000005.1"/>
</dbReference>
<evidence type="ECO:0000313" key="5">
    <source>
        <dbReference type="EMBL" id="GEN59237.1"/>
    </source>
</evidence>
<dbReference type="PANTHER" id="PTHR43362:SF1">
    <property type="entry name" value="MANNITOL DEHYDROGENASE 2-RELATED"/>
    <property type="match status" value="1"/>
</dbReference>
<dbReference type="InterPro" id="IPR036291">
    <property type="entry name" value="NAD(P)-bd_dom_sf"/>
</dbReference>
<dbReference type="InterPro" id="IPR008927">
    <property type="entry name" value="6-PGluconate_DH-like_C_sf"/>
</dbReference>
<dbReference type="STRING" id="1120919.GCA_000429165_01882"/>
<evidence type="ECO:0000256" key="1">
    <source>
        <dbReference type="ARBA" id="ARBA00023002"/>
    </source>
</evidence>
<name>A0A511X8G1_9PROT</name>
<comment type="caution">
    <text evidence="5">The sequence shown here is derived from an EMBL/GenBank/DDBJ whole genome shotgun (WGS) entry which is preliminary data.</text>
</comment>